<dbReference type="SUPFAM" id="SSF74650">
    <property type="entry name" value="Galactose mutarotase-like"/>
    <property type="match status" value="1"/>
</dbReference>
<protein>
    <recommendedName>
        <fullName evidence="8">Glycoside hydrolase family 31</fullName>
    </recommendedName>
</protein>
<dbReference type="Gene3D" id="2.60.40.1180">
    <property type="entry name" value="Golgi alpha-mannosidase II"/>
    <property type="match status" value="1"/>
</dbReference>
<accession>A0ABS3APQ4</accession>
<dbReference type="InterPro" id="IPR048395">
    <property type="entry name" value="Glyco_hydro_31_C"/>
</dbReference>
<dbReference type="InterPro" id="IPR000322">
    <property type="entry name" value="Glyco_hydro_31_TIM"/>
</dbReference>
<evidence type="ECO:0000259" key="4">
    <source>
        <dbReference type="Pfam" id="PF13802"/>
    </source>
</evidence>
<comment type="similarity">
    <text evidence="1 2">Belongs to the glycosyl hydrolase 31 family.</text>
</comment>
<dbReference type="InterPro" id="IPR013780">
    <property type="entry name" value="Glyco_hydro_b"/>
</dbReference>
<dbReference type="CDD" id="cd06597">
    <property type="entry name" value="GH31_transferase_CtsY"/>
    <property type="match status" value="1"/>
</dbReference>
<feature type="domain" description="Glycoside hydrolase family 31 N-terminal" evidence="4">
    <location>
        <begin position="12"/>
        <end position="90"/>
    </location>
</feature>
<dbReference type="PANTHER" id="PTHR43863">
    <property type="entry name" value="HYDROLASE, PUTATIVE (AFU_ORTHOLOGUE AFUA_1G03140)-RELATED"/>
    <property type="match status" value="1"/>
</dbReference>
<dbReference type="SUPFAM" id="SSF51011">
    <property type="entry name" value="Glycosyl hydrolase domain"/>
    <property type="match status" value="1"/>
</dbReference>
<keyword evidence="2" id="KW-0326">Glycosidase</keyword>
<proteinExistence type="inferred from homology"/>
<dbReference type="Pfam" id="PF13802">
    <property type="entry name" value="Gal_mutarotas_2"/>
    <property type="match status" value="1"/>
</dbReference>
<dbReference type="PANTHER" id="PTHR43863:SF2">
    <property type="entry name" value="MALTASE-GLUCOAMYLASE"/>
    <property type="match status" value="1"/>
</dbReference>
<gene>
    <name evidence="6" type="ORF">JYT35_00165</name>
</gene>
<keyword evidence="2" id="KW-0378">Hydrolase</keyword>
<evidence type="ECO:0000313" key="6">
    <source>
        <dbReference type="EMBL" id="MBN4059513.1"/>
    </source>
</evidence>
<dbReference type="Proteomes" id="UP000724964">
    <property type="component" value="Unassembled WGS sequence"/>
</dbReference>
<evidence type="ECO:0000259" key="5">
    <source>
        <dbReference type="Pfam" id="PF21365"/>
    </source>
</evidence>
<dbReference type="CDD" id="cd14752">
    <property type="entry name" value="GH31_N"/>
    <property type="match status" value="1"/>
</dbReference>
<organism evidence="6 7">
    <name type="scientific">Acidimicrobium ferrooxidans</name>
    <dbReference type="NCBI Taxonomy" id="53635"/>
    <lineage>
        <taxon>Bacteria</taxon>
        <taxon>Bacillati</taxon>
        <taxon>Actinomycetota</taxon>
        <taxon>Acidimicrobiia</taxon>
        <taxon>Acidimicrobiales</taxon>
        <taxon>Acidimicrobiaceae</taxon>
        <taxon>Acidimicrobium</taxon>
    </lineage>
</organism>
<dbReference type="SUPFAM" id="SSF51445">
    <property type="entry name" value="(Trans)glycosidases"/>
    <property type="match status" value="1"/>
</dbReference>
<name>A0ABS3APQ4_9ACTN</name>
<dbReference type="EMBL" id="JAFIUH010000001">
    <property type="protein sequence ID" value="MBN4059513.1"/>
    <property type="molecule type" value="Genomic_DNA"/>
</dbReference>
<evidence type="ECO:0000313" key="7">
    <source>
        <dbReference type="Proteomes" id="UP000724964"/>
    </source>
</evidence>
<dbReference type="InterPro" id="IPR017853">
    <property type="entry name" value="GH"/>
</dbReference>
<dbReference type="Gene3D" id="3.20.20.80">
    <property type="entry name" value="Glycosidases"/>
    <property type="match status" value="1"/>
</dbReference>
<dbReference type="Gene3D" id="2.60.40.1760">
    <property type="entry name" value="glycosyl hydrolase (family 31)"/>
    <property type="match status" value="1"/>
</dbReference>
<feature type="domain" description="Glycosyl hydrolase family 31 C-terminal" evidence="5">
    <location>
        <begin position="496"/>
        <end position="577"/>
    </location>
</feature>
<feature type="domain" description="Glycoside hydrolase family 31 TIM barrel" evidence="3">
    <location>
        <begin position="135"/>
        <end position="485"/>
    </location>
</feature>
<evidence type="ECO:0000259" key="3">
    <source>
        <dbReference type="Pfam" id="PF01055"/>
    </source>
</evidence>
<evidence type="ECO:0008006" key="8">
    <source>
        <dbReference type="Google" id="ProtNLM"/>
    </source>
</evidence>
<dbReference type="InterPro" id="IPR011013">
    <property type="entry name" value="Gal_mutarotase_sf_dom"/>
</dbReference>
<reference evidence="6" key="1">
    <citation type="submission" date="2021-02" db="EMBL/GenBank/DDBJ databases">
        <title>Activity-based single-cell genomes from oceanic crustal fluid captures similar information to metagenomic and metatranscriptomic surveys with orders of magnitude less sampling.</title>
        <authorList>
            <person name="D'Angelo T.S."/>
            <person name="Orcutt B.N."/>
        </authorList>
    </citation>
    <scope>NUCLEOTIDE SEQUENCE [LARGE SCALE GENOMIC DNA]</scope>
    <source>
        <strain evidence="6">AH-315-J10</strain>
    </source>
</reference>
<dbReference type="Pfam" id="PF01055">
    <property type="entry name" value="Glyco_hydro_31_2nd"/>
    <property type="match status" value="1"/>
</dbReference>
<comment type="caution">
    <text evidence="6">The sequence shown here is derived from an EMBL/GenBank/DDBJ whole genome shotgun (WGS) entry which is preliminary data.</text>
</comment>
<keyword evidence="7" id="KW-1185">Reference proteome</keyword>
<dbReference type="Pfam" id="PF21365">
    <property type="entry name" value="Glyco_hydro_31_3rd"/>
    <property type="match status" value="1"/>
</dbReference>
<evidence type="ECO:0000256" key="2">
    <source>
        <dbReference type="RuleBase" id="RU361185"/>
    </source>
</evidence>
<evidence type="ECO:0000256" key="1">
    <source>
        <dbReference type="ARBA" id="ARBA00007806"/>
    </source>
</evidence>
<sequence>MDTDSVRWLMNTNGPIRVRFRLRLDPGQHISGLGERYEAIDHRGEVLDAVVFEQYKHQGHRTYLPAPMAVVVGGEHWGFHIDSTHRTWFDFGVEEVDWIIVEAELAPSNPVLDIGIWDGTPPMIVRHFLERTGQPRLAPDWVFEPWMSGNEWNTQARVEQEVSRSIEEGVAVGVIVIEAWSDESTFVAFRDATYDAHQNGEPHRLEDFTFPADGAWPDPAGMVERLHQQGVKVLLWQIPLIPTDRGNDGQVKADLRSIEALGYCVQDSDGSPHRNRGWWFPSALLPDFTNPKARSWWANKRRYLLEQIGIDGFKTDGGEHLWGHDLLFADGTKGAESNNRFALLFSQTFHELMDDVGVEGVTFSRAGFAGSASYPCHWAGDEDSTWEGFEASIRAGLNAGIAGINYWGWDLAGFSGDIPEPELFLRSTAMATFSPIMQYHSEFNHHRKPNVDRTPWNIAERWNDPTVLETYRAFSQLRRRLVPYLSQQVRKSIISGRPLMRPMFFDYPDDDETWSVPLQYQLGDELIVAPITKPDTNEIEAYLPAGEWINCHSGEKHTGPEWTTCRVGLDTIAAFRKAQETPSLLPSLDQP</sequence>
<dbReference type="InterPro" id="IPR025887">
    <property type="entry name" value="Glyco_hydro_31_N_dom"/>
</dbReference>
<dbReference type="InterPro" id="IPR051816">
    <property type="entry name" value="Glycosyl_Hydrolase_31"/>
</dbReference>